<dbReference type="InterPro" id="IPR006881">
    <property type="entry name" value="RepA_C"/>
</dbReference>
<gene>
    <name evidence="1" type="ORF">E2C06_33270</name>
</gene>
<dbReference type="Pfam" id="PF04796">
    <property type="entry name" value="RepA_C"/>
    <property type="match status" value="1"/>
</dbReference>
<name>A0A4V3A985_9PROT</name>
<protein>
    <submittedName>
        <fullName evidence="1">Plasmid encoded RepA protein</fullName>
    </submittedName>
</protein>
<dbReference type="RefSeq" id="WP_133292858.1">
    <property type="nucleotide sequence ID" value="NZ_SMSJ01000132.1"/>
</dbReference>
<accession>A0A4V3A985</accession>
<organism evidence="1 2">
    <name type="scientific">Dankookia rubra</name>
    <dbReference type="NCBI Taxonomy" id="1442381"/>
    <lineage>
        <taxon>Bacteria</taxon>
        <taxon>Pseudomonadati</taxon>
        <taxon>Pseudomonadota</taxon>
        <taxon>Alphaproteobacteria</taxon>
        <taxon>Acetobacterales</taxon>
        <taxon>Roseomonadaceae</taxon>
        <taxon>Dankookia</taxon>
    </lineage>
</organism>
<dbReference type="AlphaFoldDB" id="A0A4V3A985"/>
<evidence type="ECO:0000313" key="2">
    <source>
        <dbReference type="Proteomes" id="UP000295096"/>
    </source>
</evidence>
<proteinExistence type="predicted"/>
<evidence type="ECO:0000313" key="1">
    <source>
        <dbReference type="EMBL" id="TDH58315.1"/>
    </source>
</evidence>
<keyword evidence="2" id="KW-1185">Reference proteome</keyword>
<comment type="caution">
    <text evidence="1">The sequence shown here is derived from an EMBL/GenBank/DDBJ whole genome shotgun (WGS) entry which is preliminary data.</text>
</comment>
<reference evidence="1 2" key="1">
    <citation type="journal article" date="2016" name="J. Microbiol.">
        <title>Dankookia rubra gen. nov., sp. nov., an alphaproteobacterium isolated from sediment of a shallow stream.</title>
        <authorList>
            <person name="Kim W.H."/>
            <person name="Kim D.H."/>
            <person name="Kang K."/>
            <person name="Ahn T.Y."/>
        </authorList>
    </citation>
    <scope>NUCLEOTIDE SEQUENCE [LARGE SCALE GENOMIC DNA]</scope>
    <source>
        <strain evidence="1 2">JCM30602</strain>
    </source>
</reference>
<dbReference type="OrthoDB" id="932750at2"/>
<sequence length="305" mass="34430">MSKNPIQQRLLNLGGEIATTPPEELAFQHSVLTQCALPVSQPPEGMLSWERQQGRARLLVEAGKALHPKTSQYVQLGLPYGPKARLLLIHLNTEAVRRQSPIIPIEDTMTAFFRRLMGGKTQDGRTANLLKAQLSALAAATFRMGIADSDRSFQMNTQVVHAFDMWLSREDNQRVFWPSVLKLSADYYDNLTRFAVPLDERAISALAHSALALDIYGWLAQRLHRISEGKPQFVTWAALHEQFGQDYTRIRKFREFFLAMLRQVRSAYPDAKFEIDQGGMTLFHSEPPVRKRLVMVGGTESPGAL</sequence>
<dbReference type="EMBL" id="SMSJ01000132">
    <property type="protein sequence ID" value="TDH58315.1"/>
    <property type="molecule type" value="Genomic_DNA"/>
</dbReference>
<dbReference type="Proteomes" id="UP000295096">
    <property type="component" value="Unassembled WGS sequence"/>
</dbReference>